<dbReference type="SUPFAM" id="SSF56784">
    <property type="entry name" value="HAD-like"/>
    <property type="match status" value="1"/>
</dbReference>
<feature type="region of interest" description="Disordered" evidence="3">
    <location>
        <begin position="395"/>
        <end position="414"/>
    </location>
</feature>
<dbReference type="eggNOG" id="KOG0204">
    <property type="taxonomic scope" value="Eukaryota"/>
</dbReference>
<reference evidence="5" key="2">
    <citation type="submission" date="2010-07" db="EMBL/GenBank/DDBJ databases">
        <authorList>
            <consortium name="The Broad Institute Genome Sequencing Platform"/>
            <consortium name="Broad Institute Genome Sequencing Center for Infectious Disease"/>
            <person name="Ma L.-J."/>
            <person name="Dead R."/>
            <person name="Young S."/>
            <person name="Zeng Q."/>
            <person name="Koehrsen M."/>
            <person name="Alvarado L."/>
            <person name="Berlin A."/>
            <person name="Chapman S.B."/>
            <person name="Chen Z."/>
            <person name="Freedman E."/>
            <person name="Gellesch M."/>
            <person name="Goldberg J."/>
            <person name="Griggs A."/>
            <person name="Gujja S."/>
            <person name="Heilman E.R."/>
            <person name="Heiman D."/>
            <person name="Hepburn T."/>
            <person name="Howarth C."/>
            <person name="Jen D."/>
            <person name="Larson L."/>
            <person name="Mehta T."/>
            <person name="Neiman D."/>
            <person name="Pearson M."/>
            <person name="Roberts A."/>
            <person name="Saif S."/>
            <person name="Shea T."/>
            <person name="Shenoy N."/>
            <person name="Sisk P."/>
            <person name="Stolte C."/>
            <person name="Sykes S."/>
            <person name="Walk T."/>
            <person name="White J."/>
            <person name="Yandava C."/>
            <person name="Haas B."/>
            <person name="Nusbaum C."/>
            <person name="Birren B."/>
        </authorList>
    </citation>
    <scope>NUCLEOTIDE SEQUENCE</scope>
    <source>
        <strain evidence="5">R3-111a-1</strain>
    </source>
</reference>
<evidence type="ECO:0000256" key="4">
    <source>
        <dbReference type="SAM" id="Phobius"/>
    </source>
</evidence>
<feature type="region of interest" description="Disordered" evidence="3">
    <location>
        <begin position="119"/>
        <end position="181"/>
    </location>
</feature>
<protein>
    <submittedName>
        <fullName evidence="5 6">Uncharacterized protein</fullName>
    </submittedName>
</protein>
<dbReference type="GeneID" id="20342655"/>
<feature type="transmembrane region" description="Helical" evidence="4">
    <location>
        <begin position="562"/>
        <end position="583"/>
    </location>
</feature>
<evidence type="ECO:0000313" key="7">
    <source>
        <dbReference type="Proteomes" id="UP000006039"/>
    </source>
</evidence>
<feature type="transmembrane region" description="Helical" evidence="4">
    <location>
        <begin position="505"/>
        <end position="524"/>
    </location>
</feature>
<evidence type="ECO:0000256" key="3">
    <source>
        <dbReference type="SAM" id="MobiDB-lite"/>
    </source>
</evidence>
<keyword evidence="4" id="KW-0472">Membrane</keyword>
<dbReference type="Gene3D" id="1.20.1110.10">
    <property type="entry name" value="Calcium-transporting ATPase, transmembrane domain"/>
    <property type="match status" value="1"/>
</dbReference>
<reference evidence="6" key="5">
    <citation type="submission" date="2018-04" db="UniProtKB">
        <authorList>
            <consortium name="EnsemblFungi"/>
        </authorList>
    </citation>
    <scope>IDENTIFICATION</scope>
    <source>
        <strain evidence="6">R3-111a-1</strain>
    </source>
</reference>
<proteinExistence type="predicted"/>
<name>J3NLP7_GAET3</name>
<dbReference type="HOGENOM" id="CLU_420356_0_0_1"/>
<dbReference type="EMBL" id="GL385395">
    <property type="protein sequence ID" value="EJT82223.1"/>
    <property type="molecule type" value="Genomic_DNA"/>
</dbReference>
<evidence type="ECO:0000256" key="2">
    <source>
        <dbReference type="ARBA" id="ARBA00022842"/>
    </source>
</evidence>
<reference evidence="6" key="4">
    <citation type="journal article" date="2015" name="G3 (Bethesda)">
        <title>Genome sequences of three phytopathogenic species of the Magnaporthaceae family of fungi.</title>
        <authorList>
            <person name="Okagaki L.H."/>
            <person name="Nunes C.C."/>
            <person name="Sailsbery J."/>
            <person name="Clay B."/>
            <person name="Brown D."/>
            <person name="John T."/>
            <person name="Oh Y."/>
            <person name="Young N."/>
            <person name="Fitzgerald M."/>
            <person name="Haas B.J."/>
            <person name="Zeng Q."/>
            <person name="Young S."/>
            <person name="Adiconis X."/>
            <person name="Fan L."/>
            <person name="Levin J.Z."/>
            <person name="Mitchell T.K."/>
            <person name="Okubara P.A."/>
            <person name="Farman M.L."/>
            <person name="Kohn L.M."/>
            <person name="Birren B."/>
            <person name="Ma L.-J."/>
            <person name="Dean R.A."/>
        </authorList>
    </citation>
    <scope>NUCLEOTIDE SEQUENCE</scope>
    <source>
        <strain evidence="6">R3-111a-1</strain>
    </source>
</reference>
<dbReference type="VEuPathDB" id="FungiDB:GGTG_02197"/>
<dbReference type="InterPro" id="IPR036412">
    <property type="entry name" value="HAD-like_sf"/>
</dbReference>
<dbReference type="NCBIfam" id="TIGR01494">
    <property type="entry name" value="ATPase_P-type"/>
    <property type="match status" value="1"/>
</dbReference>
<dbReference type="GO" id="GO:0016887">
    <property type="term" value="F:ATP hydrolysis activity"/>
    <property type="evidence" value="ECO:0007669"/>
    <property type="project" value="InterPro"/>
</dbReference>
<sequence>MNDLGALKPDLGKEESFLVADSPFAFSPGQLSKMFNPKSLSAFYELGGLKVLEEGLQTDRKAGQSLDELNMGGSVSFEEAPSTPNSKLMAFGEFPAKMALDRGWTDWPKDDRTAHLLVPPGGGSPGMAAATTNLDGTPSSGNVTPKDTSSLGANAADLSAAESPPDDHPPAMATAQGQAPGGDRLLTARELARECGLEPNGAMELVESPVFRNLSAAEMTVVAPRLRAIAQSSPEDKRLLVEKLKSLGSTVTATGNADDVPALVAAGVGFSMGATGTAVAREAAQIVLMDDSFSSVIAALAWGRAVNTAVQKFLQLQLLVNVTAALLYVVAVASGGDLRWMLVAQTAWWYICIDNLISTWSEYHATNNPDWSAWIPSRIRSLGVDLLLGGQHKRRQRFQSQNRARSSHAGSRGSATNCFDQLAIDLPWVRSDWLQHKSNLETTRTTALHLSGAHLHSNRPRHAGHGDVGTNQILAWHWETTPNNANLCYLVIGLVQLLPRNPRQLSLMVAAALLLAIPPAAAAWTRAQTVFVLDVCVGAVAGTSAVTVAVLRTKGQDPEAKWWITAYSCWAVAFTLALVEALLKPSVLGRRKAFLCATFLLAAHLNRSLGGQGSSAVDTVLTYGPLWLVVSLYLMTVLVDAWPDIVRATIGV</sequence>
<comment type="subcellular location">
    <subcellularLocation>
        <location evidence="1">Endomembrane system</location>
        <topology evidence="1">Multi-pass membrane protein</topology>
    </subcellularLocation>
</comment>
<dbReference type="GO" id="GO:0012505">
    <property type="term" value="C:endomembrane system"/>
    <property type="evidence" value="ECO:0007669"/>
    <property type="project" value="UniProtKB-SubCell"/>
</dbReference>
<dbReference type="PANTHER" id="PTHR24093:SF369">
    <property type="entry name" value="CALCIUM-TRANSPORTING ATPASE"/>
    <property type="match status" value="1"/>
</dbReference>
<feature type="compositionally biased region" description="Low complexity" evidence="3">
    <location>
        <begin position="403"/>
        <end position="414"/>
    </location>
</feature>
<keyword evidence="4" id="KW-1133">Transmembrane helix</keyword>
<evidence type="ECO:0000313" key="6">
    <source>
        <dbReference type="EnsemblFungi" id="EJT82223"/>
    </source>
</evidence>
<feature type="compositionally biased region" description="Polar residues" evidence="3">
    <location>
        <begin position="131"/>
        <end position="152"/>
    </location>
</feature>
<dbReference type="STRING" id="644352.J3NLP7"/>
<dbReference type="Proteomes" id="UP000006039">
    <property type="component" value="Unassembled WGS sequence"/>
</dbReference>
<dbReference type="PANTHER" id="PTHR24093">
    <property type="entry name" value="CATION TRANSPORTING ATPASE"/>
    <property type="match status" value="1"/>
</dbReference>
<gene>
    <name evidence="6" type="primary">20342655</name>
    <name evidence="5" type="ORF">GGTG_02197</name>
</gene>
<dbReference type="GO" id="GO:0005886">
    <property type="term" value="C:plasma membrane"/>
    <property type="evidence" value="ECO:0007669"/>
    <property type="project" value="TreeGrafter"/>
</dbReference>
<reference evidence="5" key="3">
    <citation type="submission" date="2010-09" db="EMBL/GenBank/DDBJ databases">
        <title>Annotation of Gaeumannomyces graminis var. tritici R3-111a-1.</title>
        <authorList>
            <consortium name="The Broad Institute Genome Sequencing Platform"/>
            <person name="Ma L.-J."/>
            <person name="Dead R."/>
            <person name="Young S.K."/>
            <person name="Zeng Q."/>
            <person name="Gargeya S."/>
            <person name="Fitzgerald M."/>
            <person name="Haas B."/>
            <person name="Abouelleil A."/>
            <person name="Alvarado L."/>
            <person name="Arachchi H.M."/>
            <person name="Berlin A."/>
            <person name="Brown A."/>
            <person name="Chapman S.B."/>
            <person name="Chen Z."/>
            <person name="Dunbar C."/>
            <person name="Freedman E."/>
            <person name="Gearin G."/>
            <person name="Gellesch M."/>
            <person name="Goldberg J."/>
            <person name="Griggs A."/>
            <person name="Gujja S."/>
            <person name="Heiman D."/>
            <person name="Howarth C."/>
            <person name="Larson L."/>
            <person name="Lui A."/>
            <person name="MacDonald P.J.P."/>
            <person name="Mehta T."/>
            <person name="Montmayeur A."/>
            <person name="Murphy C."/>
            <person name="Neiman D."/>
            <person name="Pearson M."/>
            <person name="Priest M."/>
            <person name="Roberts A."/>
            <person name="Saif S."/>
            <person name="Shea T."/>
            <person name="Shenoy N."/>
            <person name="Sisk P."/>
            <person name="Stolte C."/>
            <person name="Sykes S."/>
            <person name="Yandava C."/>
            <person name="Wortman J."/>
            <person name="Nusbaum C."/>
            <person name="Birren B."/>
        </authorList>
    </citation>
    <scope>NUCLEOTIDE SEQUENCE</scope>
    <source>
        <strain evidence="5">R3-111a-1</strain>
    </source>
</reference>
<feature type="transmembrane region" description="Helical" evidence="4">
    <location>
        <begin position="531"/>
        <end position="550"/>
    </location>
</feature>
<dbReference type="Gene3D" id="3.40.50.1000">
    <property type="entry name" value="HAD superfamily/HAD-like"/>
    <property type="match status" value="1"/>
</dbReference>
<organism evidence="5">
    <name type="scientific">Gaeumannomyces tritici (strain R3-111a-1)</name>
    <name type="common">Wheat and barley take-all root rot fungus</name>
    <name type="synonym">Gaeumannomyces graminis var. tritici</name>
    <dbReference type="NCBI Taxonomy" id="644352"/>
    <lineage>
        <taxon>Eukaryota</taxon>
        <taxon>Fungi</taxon>
        <taxon>Dikarya</taxon>
        <taxon>Ascomycota</taxon>
        <taxon>Pezizomycotina</taxon>
        <taxon>Sordariomycetes</taxon>
        <taxon>Sordariomycetidae</taxon>
        <taxon>Magnaporthales</taxon>
        <taxon>Magnaporthaceae</taxon>
        <taxon>Gaeumannomyces</taxon>
    </lineage>
</organism>
<reference evidence="7" key="1">
    <citation type="submission" date="2010-07" db="EMBL/GenBank/DDBJ databases">
        <title>The genome sequence of Gaeumannomyces graminis var. tritici strain R3-111a-1.</title>
        <authorList>
            <consortium name="The Broad Institute Genome Sequencing Platform"/>
            <person name="Ma L.-J."/>
            <person name="Dead R."/>
            <person name="Young S."/>
            <person name="Zeng Q."/>
            <person name="Koehrsen M."/>
            <person name="Alvarado L."/>
            <person name="Berlin A."/>
            <person name="Chapman S.B."/>
            <person name="Chen Z."/>
            <person name="Freedman E."/>
            <person name="Gellesch M."/>
            <person name="Goldberg J."/>
            <person name="Griggs A."/>
            <person name="Gujja S."/>
            <person name="Heilman E.R."/>
            <person name="Heiman D."/>
            <person name="Hepburn T."/>
            <person name="Howarth C."/>
            <person name="Jen D."/>
            <person name="Larson L."/>
            <person name="Mehta T."/>
            <person name="Neiman D."/>
            <person name="Pearson M."/>
            <person name="Roberts A."/>
            <person name="Saif S."/>
            <person name="Shea T."/>
            <person name="Shenoy N."/>
            <person name="Sisk P."/>
            <person name="Stolte C."/>
            <person name="Sykes S."/>
            <person name="Walk T."/>
            <person name="White J."/>
            <person name="Yandava C."/>
            <person name="Haas B."/>
            <person name="Nusbaum C."/>
            <person name="Birren B."/>
        </authorList>
    </citation>
    <scope>NUCLEOTIDE SEQUENCE [LARGE SCALE GENOMIC DNA]</scope>
    <source>
        <strain evidence="7">R3-111a-1</strain>
    </source>
</reference>
<dbReference type="RefSeq" id="XP_009218232.1">
    <property type="nucleotide sequence ID" value="XM_009219968.1"/>
</dbReference>
<accession>J3NLP7</accession>
<dbReference type="InterPro" id="IPR001757">
    <property type="entry name" value="P_typ_ATPase"/>
</dbReference>
<dbReference type="GO" id="GO:0006874">
    <property type="term" value="P:intracellular calcium ion homeostasis"/>
    <property type="evidence" value="ECO:0007669"/>
    <property type="project" value="TreeGrafter"/>
</dbReference>
<dbReference type="AlphaFoldDB" id="J3NLP7"/>
<dbReference type="GO" id="GO:0005388">
    <property type="term" value="F:P-type calcium transporter activity"/>
    <property type="evidence" value="ECO:0007669"/>
    <property type="project" value="TreeGrafter"/>
</dbReference>
<dbReference type="GO" id="GO:0005524">
    <property type="term" value="F:ATP binding"/>
    <property type="evidence" value="ECO:0007669"/>
    <property type="project" value="InterPro"/>
</dbReference>
<keyword evidence="2" id="KW-0460">Magnesium</keyword>
<dbReference type="OrthoDB" id="3352408at2759"/>
<dbReference type="EnsemblFungi" id="EJT82223">
    <property type="protein sequence ID" value="EJT82223"/>
    <property type="gene ID" value="GGTG_02197"/>
</dbReference>
<evidence type="ECO:0000256" key="1">
    <source>
        <dbReference type="ARBA" id="ARBA00004127"/>
    </source>
</evidence>
<keyword evidence="4" id="KW-0812">Transmembrane</keyword>
<keyword evidence="7" id="KW-1185">Reference proteome</keyword>
<dbReference type="InterPro" id="IPR023214">
    <property type="entry name" value="HAD_sf"/>
</dbReference>
<evidence type="ECO:0000313" key="5">
    <source>
        <dbReference type="EMBL" id="EJT82223.1"/>
    </source>
</evidence>